<dbReference type="InParanoid" id="A0A165FWX1"/>
<evidence type="ECO:0000259" key="2">
    <source>
        <dbReference type="Pfam" id="PF16561"/>
    </source>
</evidence>
<feature type="region of interest" description="Disordered" evidence="1">
    <location>
        <begin position="351"/>
        <end position="371"/>
    </location>
</feature>
<gene>
    <name evidence="3" type="ORF">L228DRAFT_239456</name>
</gene>
<feature type="region of interest" description="Disordered" evidence="1">
    <location>
        <begin position="504"/>
        <end position="586"/>
    </location>
</feature>
<dbReference type="OMA" id="WHEPREM"/>
<dbReference type="Gene3D" id="2.60.40.10">
    <property type="entry name" value="Immunoglobulins"/>
    <property type="match status" value="1"/>
</dbReference>
<feature type="compositionally biased region" description="Basic and acidic residues" evidence="1">
    <location>
        <begin position="519"/>
        <end position="539"/>
    </location>
</feature>
<feature type="region of interest" description="Disordered" evidence="1">
    <location>
        <begin position="394"/>
        <end position="435"/>
    </location>
</feature>
<sequence length="726" mass="77696">MVKITFVHPGTQPPVFVAGSFTTPPWEPQEMQYTQLQSDAAQGPTEYRFHKDVDIPVGEWQYKFRIGHGDWWALDEATETATDVAGNKNNLLRVEKSDSETGQKESDKALLSANTQHVPELVVEKVSNEPAYGDDLGPDATFTQRLAHERRAMDAEPDKVIISPKAEANQKASWLEDTSSRNVSATPIPQVAATAAEVADVAAMLDKTPEPGSSRLSSTKPERLSSTPIAEVAATAAEVADIAALLDKTPVTSRPASAIPGRLSSTPIPEVAATAAEVADVAATLDRTPSSATPRPAGARPERLSSTPIAQVAATAAEVADVAARLDRTPEPGASKQTSKTLIEQAAARAAALANAPVKPEKSGQGPPELSRMDRQRLSLAPVPDSVELVNAAAETTRAKEKDEKESAAANPTNGFPTNMESSGPEDSGTNSPRVEHAPLFAHECLSPLDSKDSKQYIESKLGVGLNEETIEDEDFDDPMLENFPTERAGILRRIRTLSTNLNEDHTLPEGFPISPVHVSDHHRDDHLTPVTPQKEDHLSLLTPLTPQREDSLLPHKDEQASRVPASSASNERSSPLLSIPEEQDAPPLALPEAANTVKGNHSDCDGLAGEATNETISNRKQDPDSHKADGPVSEQPPPSRAQRAETDGTDENSGPDAPSASSEPTLRQRKATSGSESSSSPNGAGPVYVPPNNKHLNIFQAVWRTVFVGWFGGFITRLCRGNRRA</sequence>
<name>A0A165FWX1_XYLHT</name>
<dbReference type="InterPro" id="IPR014756">
    <property type="entry name" value="Ig_E-set"/>
</dbReference>
<dbReference type="Proteomes" id="UP000076632">
    <property type="component" value="Unassembled WGS sequence"/>
</dbReference>
<dbReference type="SUPFAM" id="SSF81296">
    <property type="entry name" value="E set domains"/>
    <property type="match status" value="1"/>
</dbReference>
<dbReference type="InterPro" id="IPR013783">
    <property type="entry name" value="Ig-like_fold"/>
</dbReference>
<accession>A0A165FWX1</accession>
<dbReference type="STRING" id="1328760.A0A165FWX1"/>
<dbReference type="RefSeq" id="XP_018187037.1">
    <property type="nucleotide sequence ID" value="XM_018331152.1"/>
</dbReference>
<proteinExistence type="predicted"/>
<dbReference type="GeneID" id="28896289"/>
<feature type="compositionally biased region" description="Basic and acidic residues" evidence="1">
    <location>
        <begin position="548"/>
        <end position="561"/>
    </location>
</feature>
<organism evidence="3 4">
    <name type="scientific">Xylona heveae (strain CBS 132557 / TC161)</name>
    <dbReference type="NCBI Taxonomy" id="1328760"/>
    <lineage>
        <taxon>Eukaryota</taxon>
        <taxon>Fungi</taxon>
        <taxon>Dikarya</taxon>
        <taxon>Ascomycota</taxon>
        <taxon>Pezizomycotina</taxon>
        <taxon>Xylonomycetes</taxon>
        <taxon>Xylonales</taxon>
        <taxon>Xylonaceae</taxon>
        <taxon>Xylona</taxon>
    </lineage>
</organism>
<dbReference type="EMBL" id="KV407460">
    <property type="protein sequence ID" value="KZF21482.1"/>
    <property type="molecule type" value="Genomic_DNA"/>
</dbReference>
<dbReference type="OrthoDB" id="5350410at2759"/>
<dbReference type="Pfam" id="PF16561">
    <property type="entry name" value="AMPK1_CBM"/>
    <property type="match status" value="1"/>
</dbReference>
<evidence type="ECO:0000256" key="1">
    <source>
        <dbReference type="SAM" id="MobiDB-lite"/>
    </source>
</evidence>
<dbReference type="CDD" id="cd02859">
    <property type="entry name" value="E_set_AMPKbeta_like_N"/>
    <property type="match status" value="1"/>
</dbReference>
<evidence type="ECO:0000313" key="4">
    <source>
        <dbReference type="Proteomes" id="UP000076632"/>
    </source>
</evidence>
<feature type="compositionally biased region" description="Polar residues" evidence="1">
    <location>
        <begin position="565"/>
        <end position="577"/>
    </location>
</feature>
<feature type="compositionally biased region" description="Basic and acidic residues" evidence="1">
    <location>
        <begin position="618"/>
        <end position="630"/>
    </location>
</feature>
<dbReference type="AlphaFoldDB" id="A0A165FWX1"/>
<feature type="compositionally biased region" description="Basic and acidic residues" evidence="1">
    <location>
        <begin position="397"/>
        <end position="407"/>
    </location>
</feature>
<protein>
    <recommendedName>
        <fullName evidence="2">AMP-activated protein kinase glycogen-binding domain-containing protein</fullName>
    </recommendedName>
</protein>
<feature type="domain" description="AMP-activated protein kinase glycogen-binding" evidence="2">
    <location>
        <begin position="3"/>
        <end position="99"/>
    </location>
</feature>
<dbReference type="InterPro" id="IPR032640">
    <property type="entry name" value="AMPK1_CBM"/>
</dbReference>
<reference evidence="3 4" key="1">
    <citation type="journal article" date="2016" name="Fungal Biol.">
        <title>The genome of Xylona heveae provides a window into fungal endophytism.</title>
        <authorList>
            <person name="Gazis R."/>
            <person name="Kuo A."/>
            <person name="Riley R."/>
            <person name="LaButti K."/>
            <person name="Lipzen A."/>
            <person name="Lin J."/>
            <person name="Amirebrahimi M."/>
            <person name="Hesse C.N."/>
            <person name="Spatafora J.W."/>
            <person name="Henrissat B."/>
            <person name="Hainaut M."/>
            <person name="Grigoriev I.V."/>
            <person name="Hibbett D.S."/>
        </authorList>
    </citation>
    <scope>NUCLEOTIDE SEQUENCE [LARGE SCALE GENOMIC DNA]</scope>
    <source>
        <strain evidence="3 4">TC161</strain>
    </source>
</reference>
<feature type="compositionally biased region" description="Polar residues" evidence="1">
    <location>
        <begin position="411"/>
        <end position="422"/>
    </location>
</feature>
<feature type="region of interest" description="Disordered" evidence="1">
    <location>
        <begin position="617"/>
        <end position="691"/>
    </location>
</feature>
<evidence type="ECO:0000313" key="3">
    <source>
        <dbReference type="EMBL" id="KZF21482.1"/>
    </source>
</evidence>
<keyword evidence="4" id="KW-1185">Reference proteome</keyword>